<evidence type="ECO:0000256" key="4">
    <source>
        <dbReference type="ARBA" id="ARBA00022763"/>
    </source>
</evidence>
<comment type="caution">
    <text evidence="8">The sequence shown here is derived from an EMBL/GenBank/DDBJ whole genome shotgun (WGS) entry which is preliminary data.</text>
</comment>
<dbReference type="SUPFAM" id="SSF46767">
    <property type="entry name" value="Methylated DNA-protein cysteine methyltransferase, C-terminal domain"/>
    <property type="match status" value="1"/>
</dbReference>
<dbReference type="AlphaFoldDB" id="A0A4S8P3J2"/>
<evidence type="ECO:0000256" key="3">
    <source>
        <dbReference type="ARBA" id="ARBA00022679"/>
    </source>
</evidence>
<dbReference type="EMBL" id="STGV01000002">
    <property type="protein sequence ID" value="THV24001.1"/>
    <property type="molecule type" value="Genomic_DNA"/>
</dbReference>
<dbReference type="Pfam" id="PF01035">
    <property type="entry name" value="DNA_binding_1"/>
    <property type="match status" value="1"/>
</dbReference>
<proteinExistence type="predicted"/>
<evidence type="ECO:0000259" key="7">
    <source>
        <dbReference type="Pfam" id="PF01035"/>
    </source>
</evidence>
<evidence type="ECO:0000313" key="9">
    <source>
        <dbReference type="Proteomes" id="UP000308828"/>
    </source>
</evidence>
<dbReference type="RefSeq" id="WP_136598094.1">
    <property type="nucleotide sequence ID" value="NZ_STGV01000002.1"/>
</dbReference>
<dbReference type="GO" id="GO:0003908">
    <property type="term" value="F:methylated-DNA-[protein]-cysteine S-methyltransferase activity"/>
    <property type="evidence" value="ECO:0007669"/>
    <property type="project" value="UniProtKB-EC"/>
</dbReference>
<dbReference type="SUPFAM" id="SSF53155">
    <property type="entry name" value="Methylated DNA-protein cysteine methyltransferase domain"/>
    <property type="match status" value="1"/>
</dbReference>
<organism evidence="8 9">
    <name type="scientific">Peteryoungia ipomoeae</name>
    <dbReference type="NCBI Taxonomy" id="1210932"/>
    <lineage>
        <taxon>Bacteria</taxon>
        <taxon>Pseudomonadati</taxon>
        <taxon>Pseudomonadota</taxon>
        <taxon>Alphaproteobacteria</taxon>
        <taxon>Hyphomicrobiales</taxon>
        <taxon>Rhizobiaceae</taxon>
        <taxon>Peteryoungia</taxon>
    </lineage>
</organism>
<evidence type="ECO:0000313" key="8">
    <source>
        <dbReference type="EMBL" id="THV24001.1"/>
    </source>
</evidence>
<keyword evidence="4" id="KW-0227">DNA damage</keyword>
<name>A0A4S8P3J2_9HYPH</name>
<dbReference type="GO" id="GO:0006281">
    <property type="term" value="P:DNA repair"/>
    <property type="evidence" value="ECO:0007669"/>
    <property type="project" value="UniProtKB-KW"/>
</dbReference>
<dbReference type="InterPro" id="IPR036217">
    <property type="entry name" value="MethylDNA_cys_MeTrfase_DNAb"/>
</dbReference>
<protein>
    <submittedName>
        <fullName evidence="8">Methylated-DNA--[protein]-cysteine S-methyltransferase</fullName>
    </submittedName>
</protein>
<dbReference type="InterPro" id="IPR036631">
    <property type="entry name" value="MGMT_N_sf"/>
</dbReference>
<dbReference type="PANTHER" id="PTHR10815:SF5">
    <property type="entry name" value="METHYLATED-DNA--PROTEIN-CYSTEINE METHYLTRANSFERASE"/>
    <property type="match status" value="1"/>
</dbReference>
<dbReference type="NCBIfam" id="TIGR00589">
    <property type="entry name" value="ogt"/>
    <property type="match status" value="1"/>
</dbReference>
<dbReference type="Gene3D" id="1.10.10.10">
    <property type="entry name" value="Winged helix-like DNA-binding domain superfamily/Winged helix DNA-binding domain"/>
    <property type="match status" value="1"/>
</dbReference>
<keyword evidence="2 8" id="KW-0489">Methyltransferase</keyword>
<comment type="catalytic activity">
    <reaction evidence="1">
        <text>a 4-O-methyl-thymidine in DNA + L-cysteinyl-[protein] = a thymidine in DNA + S-methyl-L-cysteinyl-[protein]</text>
        <dbReference type="Rhea" id="RHEA:53428"/>
        <dbReference type="Rhea" id="RHEA-COMP:10131"/>
        <dbReference type="Rhea" id="RHEA-COMP:10132"/>
        <dbReference type="Rhea" id="RHEA-COMP:13555"/>
        <dbReference type="Rhea" id="RHEA-COMP:13556"/>
        <dbReference type="ChEBI" id="CHEBI:29950"/>
        <dbReference type="ChEBI" id="CHEBI:82612"/>
        <dbReference type="ChEBI" id="CHEBI:137386"/>
        <dbReference type="ChEBI" id="CHEBI:137387"/>
        <dbReference type="EC" id="2.1.1.63"/>
    </reaction>
</comment>
<dbReference type="Proteomes" id="UP000308828">
    <property type="component" value="Unassembled WGS sequence"/>
</dbReference>
<dbReference type="InterPro" id="IPR036388">
    <property type="entry name" value="WH-like_DNA-bd_sf"/>
</dbReference>
<comment type="catalytic activity">
    <reaction evidence="6">
        <text>a 6-O-methyl-2'-deoxyguanosine in DNA + L-cysteinyl-[protein] = S-methyl-L-cysteinyl-[protein] + a 2'-deoxyguanosine in DNA</text>
        <dbReference type="Rhea" id="RHEA:24000"/>
        <dbReference type="Rhea" id="RHEA-COMP:10131"/>
        <dbReference type="Rhea" id="RHEA-COMP:10132"/>
        <dbReference type="Rhea" id="RHEA-COMP:11367"/>
        <dbReference type="Rhea" id="RHEA-COMP:11368"/>
        <dbReference type="ChEBI" id="CHEBI:29950"/>
        <dbReference type="ChEBI" id="CHEBI:82612"/>
        <dbReference type="ChEBI" id="CHEBI:85445"/>
        <dbReference type="ChEBI" id="CHEBI:85448"/>
        <dbReference type="EC" id="2.1.1.63"/>
    </reaction>
</comment>
<feature type="domain" description="Methylated-DNA-[protein]-cysteine S-methyltransferase DNA binding" evidence="7">
    <location>
        <begin position="89"/>
        <end position="171"/>
    </location>
</feature>
<dbReference type="InterPro" id="IPR014048">
    <property type="entry name" value="MethylDNA_cys_MeTrfase_DNA-bd"/>
</dbReference>
<dbReference type="PANTHER" id="PTHR10815">
    <property type="entry name" value="METHYLATED-DNA--PROTEIN-CYSTEINE METHYLTRANSFERASE"/>
    <property type="match status" value="1"/>
</dbReference>
<accession>A0A4S8P3J2</accession>
<dbReference type="CDD" id="cd06445">
    <property type="entry name" value="ATase"/>
    <property type="match status" value="1"/>
</dbReference>
<dbReference type="OrthoDB" id="9802228at2"/>
<gene>
    <name evidence="8" type="ORF">FAA97_08465</name>
</gene>
<keyword evidence="5" id="KW-0234">DNA repair</keyword>
<sequence>MTFQHFQIFESANGFCGIGWGVGGISRFQLPSDTFAETERLMHRRMPEATMVEPPAGIMEAIVQAQAYFAGRVMDFTGLDLDLSGQGEVFQRIYAATRRLAWGKTTTYGALAAELELGAAGAWTIGQAMAKNPIPLIIPCHRVLAAGRKIGGFSAPGGAVSKLRMLELEGVQLPDTTPAQQSFSY</sequence>
<evidence type="ECO:0000256" key="6">
    <source>
        <dbReference type="ARBA" id="ARBA00049348"/>
    </source>
</evidence>
<keyword evidence="9" id="KW-1185">Reference proteome</keyword>
<dbReference type="PROSITE" id="PS00374">
    <property type="entry name" value="MGMT"/>
    <property type="match status" value="1"/>
</dbReference>
<reference evidence="8 9" key="1">
    <citation type="submission" date="2019-04" db="EMBL/GenBank/DDBJ databases">
        <title>Genome sequence of strain shin9-1.</title>
        <authorList>
            <person name="Gao J."/>
            <person name="Sun J."/>
        </authorList>
    </citation>
    <scope>NUCLEOTIDE SEQUENCE [LARGE SCALE GENOMIC DNA]</scope>
    <source>
        <strain evidence="9">shin9-1</strain>
    </source>
</reference>
<evidence type="ECO:0000256" key="1">
    <source>
        <dbReference type="ARBA" id="ARBA00001286"/>
    </source>
</evidence>
<evidence type="ECO:0000256" key="2">
    <source>
        <dbReference type="ARBA" id="ARBA00022603"/>
    </source>
</evidence>
<keyword evidence="3 8" id="KW-0808">Transferase</keyword>
<dbReference type="GO" id="GO:0032259">
    <property type="term" value="P:methylation"/>
    <property type="evidence" value="ECO:0007669"/>
    <property type="project" value="UniProtKB-KW"/>
</dbReference>
<evidence type="ECO:0000256" key="5">
    <source>
        <dbReference type="ARBA" id="ARBA00023204"/>
    </source>
</evidence>
<dbReference type="InterPro" id="IPR001497">
    <property type="entry name" value="MethylDNA_cys_MeTrfase_AS"/>
</dbReference>